<reference evidence="1" key="1">
    <citation type="submission" date="2022-09" db="EMBL/GenBank/DDBJ databases">
        <title>The genome sequence of Rhodococcus aetherivorans N1.</title>
        <authorList>
            <person name="Jiang W."/>
        </authorList>
    </citation>
    <scope>NUCLEOTIDE SEQUENCE</scope>
    <source>
        <strain evidence="1">N1</strain>
        <plasmid evidence="1">pN1</plasmid>
    </source>
</reference>
<sequence>MPESIYAADVFDEFFDDAAVFPPGRAPLEQAVVDHIARRGTPLARLVGPLLLPLDALNTAANLVDTSGEGPLRVGVVVPAGGLDTALAAAERVAPAIRVGGLELKTDDLDPRQVVADAAALTERFSVHVELAVAHIRAGVLDAFTGTDVRLKARTGGLVAEAFPSVEDLAEVITTAVAAQRSFKLTAGLHRAVRYRDDSTGFVHHGFLNIAVATGEALAGGDAAAVAMTLAETDGSVLAERFRAIGTQWRTMFESFGTCSITEPLDTLDDLDLIPNIAPVHGH</sequence>
<dbReference type="EMBL" id="CP106984">
    <property type="protein sequence ID" value="UYF97258.1"/>
    <property type="molecule type" value="Genomic_DNA"/>
</dbReference>
<name>A0AA46P5B0_9NOCA</name>
<dbReference type="AlphaFoldDB" id="A0AA46P5B0"/>
<dbReference type="GeneID" id="83624507"/>
<evidence type="ECO:0000313" key="2">
    <source>
        <dbReference type="Proteomes" id="UP001163947"/>
    </source>
</evidence>
<geneLocation type="plasmid" evidence="1 2">
    <name>pN1</name>
</geneLocation>
<organism evidence="1 2">
    <name type="scientific">Rhodococcus aetherivorans</name>
    <dbReference type="NCBI Taxonomy" id="191292"/>
    <lineage>
        <taxon>Bacteria</taxon>
        <taxon>Bacillati</taxon>
        <taxon>Actinomycetota</taxon>
        <taxon>Actinomycetes</taxon>
        <taxon>Mycobacteriales</taxon>
        <taxon>Nocardiaceae</taxon>
        <taxon>Rhodococcus</taxon>
    </lineage>
</organism>
<dbReference type="Proteomes" id="UP001163947">
    <property type="component" value="Plasmid pN1"/>
</dbReference>
<proteinExistence type="predicted"/>
<keyword evidence="1" id="KW-0614">Plasmid</keyword>
<accession>A0AA46P5B0</accession>
<protein>
    <submittedName>
        <fullName evidence="1">Uncharacterized protein</fullName>
    </submittedName>
</protein>
<evidence type="ECO:0000313" key="1">
    <source>
        <dbReference type="EMBL" id="UYF97258.1"/>
    </source>
</evidence>
<dbReference type="RefSeq" id="WP_263510511.1">
    <property type="nucleotide sequence ID" value="NZ_CP106984.1"/>
</dbReference>
<gene>
    <name evidence="1" type="ORF">OCS65_28800</name>
</gene>